<accession>A0ACB8TFR0</accession>
<sequence length="351" mass="39300">MSAPSQICLPNPLARWPIPRRLNPHYAEVKAESIAWIHSFQAFGPKSQKAFDRCDFSLLASLVYPTLDKGSTGCDLMMLFFVFDEFTDQVDGDGVQAYVEIVLDALRNPHEPRPKGEHVLGEISRQFFELAIKTASPSSQRHFIESFAEYVNAVIEEADDRVHDRVRNIEDYLSLRRQTAGPYPSYFPCELNVDLPDEVISHPTIANLMRWVAESIALTNDVYSYNIEQAAGHHAHNIVTVVMRDLGISIEGALEWVGKYHAELLERFVEACEDLSSFGSEELDAQVAEYVQAIAHGVRGLDSWCFESGRYFGDKGLEVQKHRVVNLLPKVGKDVTTPMMARLVAAVGGSS</sequence>
<dbReference type="Proteomes" id="UP000814140">
    <property type="component" value="Unassembled WGS sequence"/>
</dbReference>
<evidence type="ECO:0000313" key="1">
    <source>
        <dbReference type="EMBL" id="KAI0067235.1"/>
    </source>
</evidence>
<name>A0ACB8TFR0_9AGAM</name>
<evidence type="ECO:0000313" key="2">
    <source>
        <dbReference type="Proteomes" id="UP000814140"/>
    </source>
</evidence>
<reference evidence="1" key="2">
    <citation type="journal article" date="2022" name="New Phytol.">
        <title>Evolutionary transition to the ectomycorrhizal habit in the genomes of a hyperdiverse lineage of mushroom-forming fungi.</title>
        <authorList>
            <person name="Looney B."/>
            <person name="Miyauchi S."/>
            <person name="Morin E."/>
            <person name="Drula E."/>
            <person name="Courty P.E."/>
            <person name="Kohler A."/>
            <person name="Kuo A."/>
            <person name="LaButti K."/>
            <person name="Pangilinan J."/>
            <person name="Lipzen A."/>
            <person name="Riley R."/>
            <person name="Andreopoulos W."/>
            <person name="He G."/>
            <person name="Johnson J."/>
            <person name="Nolan M."/>
            <person name="Tritt A."/>
            <person name="Barry K.W."/>
            <person name="Grigoriev I.V."/>
            <person name="Nagy L.G."/>
            <person name="Hibbett D."/>
            <person name="Henrissat B."/>
            <person name="Matheny P.B."/>
            <person name="Labbe J."/>
            <person name="Martin F.M."/>
        </authorList>
    </citation>
    <scope>NUCLEOTIDE SEQUENCE</scope>
    <source>
        <strain evidence="1">HHB10654</strain>
    </source>
</reference>
<reference evidence="1" key="1">
    <citation type="submission" date="2021-03" db="EMBL/GenBank/DDBJ databases">
        <authorList>
            <consortium name="DOE Joint Genome Institute"/>
            <person name="Ahrendt S."/>
            <person name="Looney B.P."/>
            <person name="Miyauchi S."/>
            <person name="Morin E."/>
            <person name="Drula E."/>
            <person name="Courty P.E."/>
            <person name="Chicoki N."/>
            <person name="Fauchery L."/>
            <person name="Kohler A."/>
            <person name="Kuo A."/>
            <person name="Labutti K."/>
            <person name="Pangilinan J."/>
            <person name="Lipzen A."/>
            <person name="Riley R."/>
            <person name="Andreopoulos W."/>
            <person name="He G."/>
            <person name="Johnson J."/>
            <person name="Barry K.W."/>
            <person name="Grigoriev I.V."/>
            <person name="Nagy L."/>
            <person name="Hibbett D."/>
            <person name="Henrissat B."/>
            <person name="Matheny P.B."/>
            <person name="Labbe J."/>
            <person name="Martin F."/>
        </authorList>
    </citation>
    <scope>NUCLEOTIDE SEQUENCE</scope>
    <source>
        <strain evidence="1">HHB10654</strain>
    </source>
</reference>
<dbReference type="EMBL" id="MU277190">
    <property type="protein sequence ID" value="KAI0067235.1"/>
    <property type="molecule type" value="Genomic_DNA"/>
</dbReference>
<proteinExistence type="predicted"/>
<organism evidence="1 2">
    <name type="scientific">Artomyces pyxidatus</name>
    <dbReference type="NCBI Taxonomy" id="48021"/>
    <lineage>
        <taxon>Eukaryota</taxon>
        <taxon>Fungi</taxon>
        <taxon>Dikarya</taxon>
        <taxon>Basidiomycota</taxon>
        <taxon>Agaricomycotina</taxon>
        <taxon>Agaricomycetes</taxon>
        <taxon>Russulales</taxon>
        <taxon>Auriscalpiaceae</taxon>
        <taxon>Artomyces</taxon>
    </lineage>
</organism>
<protein>
    <submittedName>
        <fullName evidence="1">Terpenoid synthase</fullName>
    </submittedName>
</protein>
<keyword evidence="2" id="KW-1185">Reference proteome</keyword>
<gene>
    <name evidence="1" type="ORF">BV25DRAFT_1077402</name>
</gene>
<comment type="caution">
    <text evidence="1">The sequence shown here is derived from an EMBL/GenBank/DDBJ whole genome shotgun (WGS) entry which is preliminary data.</text>
</comment>